<reference evidence="3" key="1">
    <citation type="submission" date="2023-07" db="EMBL/GenBank/DDBJ databases">
        <title>Cedecea davisae an AmpC producer and its therapeutic implications.</title>
        <authorList>
            <person name="Notter J."/>
        </authorList>
    </citation>
    <scope>NUCLEOTIDE SEQUENCE [LARGE SCALE GENOMIC DNA]</scope>
    <source>
        <strain evidence="3">1</strain>
    </source>
</reference>
<sequence length="147" mass="16411">MKSILTIITFTAAIASSAAAEVKDNPCVVAQSAIGISMLDAMDKDMKIDVGTILHDKTKTELITNETVTYRLAEQFAITDKKLANSKWLSLKDYLDIFSENNARNLIIKFTFENKSSQHDIILASALVNDNECSVRFNGYIIVKREF</sequence>
<dbReference type="EMBL" id="JAGRYU010000013">
    <property type="protein sequence ID" value="MBU4682328.1"/>
    <property type="molecule type" value="Genomic_DNA"/>
</dbReference>
<protein>
    <submittedName>
        <fullName evidence="2">Shiga toxin A subunit</fullName>
    </submittedName>
</protein>
<evidence type="ECO:0000313" key="2">
    <source>
        <dbReference type="EMBL" id="MBU4682328.1"/>
    </source>
</evidence>
<gene>
    <name evidence="2" type="ORF">KC222_09910</name>
</gene>
<keyword evidence="3" id="KW-1185">Reference proteome</keyword>
<name>A0ABS6DGL0_9ENTR</name>
<feature type="chain" id="PRO_5046150615" evidence="1">
    <location>
        <begin position="21"/>
        <end position="147"/>
    </location>
</feature>
<accession>A0ABS6DGL0</accession>
<comment type="caution">
    <text evidence="2">The sequence shown here is derived from an EMBL/GenBank/DDBJ whole genome shotgun (WGS) entry which is preliminary data.</text>
</comment>
<dbReference type="RefSeq" id="WP_216375566.1">
    <property type="nucleotide sequence ID" value="NZ_JAGRYT010000038.1"/>
</dbReference>
<feature type="signal peptide" evidence="1">
    <location>
        <begin position="1"/>
        <end position="20"/>
    </location>
</feature>
<evidence type="ECO:0000313" key="3">
    <source>
        <dbReference type="Proteomes" id="UP000686327"/>
    </source>
</evidence>
<proteinExistence type="predicted"/>
<dbReference type="Proteomes" id="UP000686327">
    <property type="component" value="Unassembled WGS sequence"/>
</dbReference>
<evidence type="ECO:0000256" key="1">
    <source>
        <dbReference type="SAM" id="SignalP"/>
    </source>
</evidence>
<organism evidence="2 3">
    <name type="scientific">Cedecea davisae</name>
    <dbReference type="NCBI Taxonomy" id="158484"/>
    <lineage>
        <taxon>Bacteria</taxon>
        <taxon>Pseudomonadati</taxon>
        <taxon>Pseudomonadota</taxon>
        <taxon>Gammaproteobacteria</taxon>
        <taxon>Enterobacterales</taxon>
        <taxon>Enterobacteriaceae</taxon>
        <taxon>Cedecea</taxon>
    </lineage>
</organism>
<keyword evidence="1" id="KW-0732">Signal</keyword>